<dbReference type="Proteomes" id="UP001497516">
    <property type="component" value="Chromosome 1"/>
</dbReference>
<gene>
    <name evidence="2" type="ORF">LTRI10_LOCUS3777</name>
</gene>
<dbReference type="AlphaFoldDB" id="A0AAV2CJ67"/>
<dbReference type="EMBL" id="OZ034813">
    <property type="protein sequence ID" value="CAL1356054.1"/>
    <property type="molecule type" value="Genomic_DNA"/>
</dbReference>
<protein>
    <submittedName>
        <fullName evidence="2">Uncharacterized protein</fullName>
    </submittedName>
</protein>
<name>A0AAV2CJ67_9ROSI</name>
<proteinExistence type="predicted"/>
<keyword evidence="3" id="KW-1185">Reference proteome</keyword>
<organism evidence="2 3">
    <name type="scientific">Linum trigynum</name>
    <dbReference type="NCBI Taxonomy" id="586398"/>
    <lineage>
        <taxon>Eukaryota</taxon>
        <taxon>Viridiplantae</taxon>
        <taxon>Streptophyta</taxon>
        <taxon>Embryophyta</taxon>
        <taxon>Tracheophyta</taxon>
        <taxon>Spermatophyta</taxon>
        <taxon>Magnoliopsida</taxon>
        <taxon>eudicotyledons</taxon>
        <taxon>Gunneridae</taxon>
        <taxon>Pentapetalae</taxon>
        <taxon>rosids</taxon>
        <taxon>fabids</taxon>
        <taxon>Malpighiales</taxon>
        <taxon>Linaceae</taxon>
        <taxon>Linum</taxon>
    </lineage>
</organism>
<dbReference type="PANTHER" id="PTHR37226:SF4">
    <property type="entry name" value="GOLGIN FAMILY A PROTEIN"/>
    <property type="match status" value="1"/>
</dbReference>
<accession>A0AAV2CJ67</accession>
<keyword evidence="1" id="KW-0175">Coiled coil</keyword>
<evidence type="ECO:0000313" key="2">
    <source>
        <dbReference type="EMBL" id="CAL1356054.1"/>
    </source>
</evidence>
<feature type="coiled-coil region" evidence="1">
    <location>
        <begin position="55"/>
        <end position="82"/>
    </location>
</feature>
<dbReference type="PANTHER" id="PTHR37226">
    <property type="entry name" value="GOLGIN FAMILY A PROTEIN"/>
    <property type="match status" value="1"/>
</dbReference>
<evidence type="ECO:0000313" key="3">
    <source>
        <dbReference type="Proteomes" id="UP001497516"/>
    </source>
</evidence>
<reference evidence="2 3" key="1">
    <citation type="submission" date="2024-04" db="EMBL/GenBank/DDBJ databases">
        <authorList>
            <person name="Fracassetti M."/>
        </authorList>
    </citation>
    <scope>NUCLEOTIDE SEQUENCE [LARGE SCALE GENOMIC DNA]</scope>
</reference>
<sequence>MICFTGKKKKKKGSSEGMEGERVRLLEEELEAIMYEREKESKAYERDVMVFAFKEAEWKQEKKKLKEEVKRLKKGMEEKEEIIKGFCDQNYIMLEEEYSNYWQQLSAGTATNFLLQQMREERALRDEAVDRWKKLYLAIKTELDDLIQKTHPGDGLMYCRAVEEEESATVEELRMDVKLKEETIADLKARLIVSEREEFNRAREVDILRQSLRIVGSSCSSNKKSSSSLRLGSKPNFSFVKRVVKVVVD</sequence>
<evidence type="ECO:0000256" key="1">
    <source>
        <dbReference type="SAM" id="Coils"/>
    </source>
</evidence>
<feature type="coiled-coil region" evidence="1">
    <location>
        <begin position="170"/>
        <end position="197"/>
    </location>
</feature>